<feature type="region of interest" description="Disordered" evidence="1">
    <location>
        <begin position="46"/>
        <end position="73"/>
    </location>
</feature>
<comment type="caution">
    <text evidence="2">The sequence shown here is derived from an EMBL/GenBank/DDBJ whole genome shotgun (WGS) entry which is preliminary data.</text>
</comment>
<evidence type="ECO:0000313" key="2">
    <source>
        <dbReference type="EMBL" id="TNN64938.1"/>
    </source>
</evidence>
<organism evidence="2 3">
    <name type="scientific">Liparis tanakae</name>
    <name type="common">Tanaka's snailfish</name>
    <dbReference type="NCBI Taxonomy" id="230148"/>
    <lineage>
        <taxon>Eukaryota</taxon>
        <taxon>Metazoa</taxon>
        <taxon>Chordata</taxon>
        <taxon>Craniata</taxon>
        <taxon>Vertebrata</taxon>
        <taxon>Euteleostomi</taxon>
        <taxon>Actinopterygii</taxon>
        <taxon>Neopterygii</taxon>
        <taxon>Teleostei</taxon>
        <taxon>Neoteleostei</taxon>
        <taxon>Acanthomorphata</taxon>
        <taxon>Eupercaria</taxon>
        <taxon>Perciformes</taxon>
        <taxon>Cottioidei</taxon>
        <taxon>Cottales</taxon>
        <taxon>Liparidae</taxon>
        <taxon>Liparis</taxon>
    </lineage>
</organism>
<evidence type="ECO:0000256" key="1">
    <source>
        <dbReference type="SAM" id="MobiDB-lite"/>
    </source>
</evidence>
<accession>A0A4Z2HGD6</accession>
<gene>
    <name evidence="2" type="ORF">EYF80_024822</name>
</gene>
<feature type="region of interest" description="Disordered" evidence="1">
    <location>
        <begin position="1"/>
        <end position="21"/>
    </location>
</feature>
<dbReference type="EMBL" id="SRLO01000243">
    <property type="protein sequence ID" value="TNN64938.1"/>
    <property type="molecule type" value="Genomic_DNA"/>
</dbReference>
<reference evidence="2 3" key="1">
    <citation type="submission" date="2019-03" db="EMBL/GenBank/DDBJ databases">
        <title>First draft genome of Liparis tanakae, snailfish: a comprehensive survey of snailfish specific genes.</title>
        <authorList>
            <person name="Kim W."/>
            <person name="Song I."/>
            <person name="Jeong J.-H."/>
            <person name="Kim D."/>
            <person name="Kim S."/>
            <person name="Ryu S."/>
            <person name="Song J.Y."/>
            <person name="Lee S.K."/>
        </authorList>
    </citation>
    <scope>NUCLEOTIDE SEQUENCE [LARGE SCALE GENOMIC DNA]</scope>
    <source>
        <tissue evidence="2">Muscle</tissue>
    </source>
</reference>
<sequence>MEATQTEVTAPLSPGSLQRTPLHACCHPEDQSVAASSFVSELLSGDDTLLHPGPHRQVQACSRTSRLKRRDDR</sequence>
<keyword evidence="3" id="KW-1185">Reference proteome</keyword>
<protein>
    <submittedName>
        <fullName evidence="2">Uncharacterized protein</fullName>
    </submittedName>
</protein>
<name>A0A4Z2HGD6_9TELE</name>
<dbReference type="AlphaFoldDB" id="A0A4Z2HGD6"/>
<dbReference type="Proteomes" id="UP000314294">
    <property type="component" value="Unassembled WGS sequence"/>
</dbReference>
<proteinExistence type="predicted"/>
<evidence type="ECO:0000313" key="3">
    <source>
        <dbReference type="Proteomes" id="UP000314294"/>
    </source>
</evidence>